<reference evidence="1" key="1">
    <citation type="journal article" date="2015" name="ISME J.">
        <title>Draft Genome Sequence of Streptomyces incarnatus NRRL8089, which Produces the Nucleoside Antibiotic Sinefungin.</title>
        <authorList>
            <person name="Oshima K."/>
            <person name="Hattori M."/>
            <person name="Shimizu H."/>
            <person name="Fukuda K."/>
            <person name="Nemoto M."/>
            <person name="Inagaki K."/>
            <person name="Tamura T."/>
        </authorList>
    </citation>
    <scope>NUCLEOTIDE SEQUENCE</scope>
    <source>
        <strain evidence="1">FACHB-1375</strain>
    </source>
</reference>
<dbReference type="Proteomes" id="UP000641646">
    <property type="component" value="Unassembled WGS sequence"/>
</dbReference>
<reference evidence="1" key="2">
    <citation type="submission" date="2020-08" db="EMBL/GenBank/DDBJ databases">
        <authorList>
            <person name="Chen M."/>
            <person name="Teng W."/>
            <person name="Zhao L."/>
            <person name="Hu C."/>
            <person name="Zhou Y."/>
            <person name="Han B."/>
            <person name="Song L."/>
            <person name="Shu W."/>
        </authorList>
    </citation>
    <scope>NUCLEOTIDE SEQUENCE</scope>
    <source>
        <strain evidence="1">FACHB-1375</strain>
    </source>
</reference>
<evidence type="ECO:0000313" key="1">
    <source>
        <dbReference type="EMBL" id="MBD2184343.1"/>
    </source>
</evidence>
<dbReference type="AlphaFoldDB" id="A0A926ZIE8"/>
<proteinExistence type="predicted"/>
<accession>A0A926ZIE8</accession>
<sequence>MPSENFQTEYREALNQTLNHLQTVNLLVAQIEAKMDDIRDSMQNLSQIGEKIATQKKWLITRDKRKVIYIGRSRNSS</sequence>
<protein>
    <submittedName>
        <fullName evidence="1">Uncharacterized protein</fullName>
    </submittedName>
</protein>
<organism evidence="1 2">
    <name type="scientific">Aerosakkonema funiforme FACHB-1375</name>
    <dbReference type="NCBI Taxonomy" id="2949571"/>
    <lineage>
        <taxon>Bacteria</taxon>
        <taxon>Bacillati</taxon>
        <taxon>Cyanobacteriota</taxon>
        <taxon>Cyanophyceae</taxon>
        <taxon>Oscillatoriophycideae</taxon>
        <taxon>Aerosakkonematales</taxon>
        <taxon>Aerosakkonemataceae</taxon>
        <taxon>Aerosakkonema</taxon>
    </lineage>
</organism>
<dbReference type="EMBL" id="JACJPW010000079">
    <property type="protein sequence ID" value="MBD2184343.1"/>
    <property type="molecule type" value="Genomic_DNA"/>
</dbReference>
<comment type="caution">
    <text evidence="1">The sequence shown here is derived from an EMBL/GenBank/DDBJ whole genome shotgun (WGS) entry which is preliminary data.</text>
</comment>
<gene>
    <name evidence="1" type="ORF">H6G03_25295</name>
</gene>
<name>A0A926ZIE8_9CYAN</name>
<keyword evidence="2" id="KW-1185">Reference proteome</keyword>
<dbReference type="RefSeq" id="WP_190470532.1">
    <property type="nucleotide sequence ID" value="NZ_JACJPW010000079.1"/>
</dbReference>
<evidence type="ECO:0000313" key="2">
    <source>
        <dbReference type="Proteomes" id="UP000641646"/>
    </source>
</evidence>